<dbReference type="OrthoDB" id="66510at2759"/>
<comment type="caution">
    <text evidence="1">The sequence shown here is derived from an EMBL/GenBank/DDBJ whole genome shotgun (WGS) entry which is preliminary data.</text>
</comment>
<dbReference type="Pfam" id="PF09814">
    <property type="entry name" value="HECT_2"/>
    <property type="match status" value="1"/>
</dbReference>
<keyword evidence="2" id="KW-1185">Reference proteome</keyword>
<dbReference type="AlphaFoldDB" id="A0A9P6L083"/>
<evidence type="ECO:0000313" key="2">
    <source>
        <dbReference type="Proteomes" id="UP000740883"/>
    </source>
</evidence>
<accession>A0A9P6L083</accession>
<dbReference type="InterPro" id="IPR019193">
    <property type="entry name" value="UBQ-conj_enz_E2-bd_prot"/>
</dbReference>
<organism evidence="1 2">
    <name type="scientific">Nosema granulosis</name>
    <dbReference type="NCBI Taxonomy" id="83296"/>
    <lineage>
        <taxon>Eukaryota</taxon>
        <taxon>Fungi</taxon>
        <taxon>Fungi incertae sedis</taxon>
        <taxon>Microsporidia</taxon>
        <taxon>Nosematidae</taxon>
        <taxon>Nosema</taxon>
    </lineage>
</organism>
<gene>
    <name evidence="1" type="ORF">NGRA_0244</name>
</gene>
<name>A0A9P6L083_9MICR</name>
<protein>
    <submittedName>
        <fullName evidence="1">Uncharacterized protein</fullName>
    </submittedName>
</protein>
<dbReference type="EMBL" id="SBJO01000008">
    <property type="protein sequence ID" value="KAF9764826.1"/>
    <property type="molecule type" value="Genomic_DNA"/>
</dbReference>
<proteinExistence type="predicted"/>
<evidence type="ECO:0000313" key="1">
    <source>
        <dbReference type="EMBL" id="KAF9764826.1"/>
    </source>
</evidence>
<sequence length="253" mass="29454">MLEVIENGDGFLYGDSDVYGQYINFITLSTENVNGVLVKSISNISHKSTPLLNSHPHKNYKFKCQHGIDIEYASINTLPSEGWEELIECWSCHNNEFKSMLDLTIKPRPKGILLSHLYIILNDNDMPECCTEGTRVPRKVFMNEINVEGFSNQVFLYKFLLEHFKMNSHFLYTLDNKVYELTCFYKCTVFIFVNGEFCGYKAIKVGVKETEKKMKEKNSINEYFIRLIHTSMMRAEIEILGYDIGFFLEKYTS</sequence>
<reference evidence="1 2" key="1">
    <citation type="journal article" date="2020" name="Genome Biol. Evol.">
        <title>Comparative genomics of strictly vertically transmitted, feminizing microsporidia endosymbionts of amphipod crustaceans.</title>
        <authorList>
            <person name="Cormier A."/>
            <person name="Chebbi M.A."/>
            <person name="Giraud I."/>
            <person name="Wattier R."/>
            <person name="Teixeira M."/>
            <person name="Gilbert C."/>
            <person name="Rigaud T."/>
            <person name="Cordaux R."/>
        </authorList>
    </citation>
    <scope>NUCLEOTIDE SEQUENCE [LARGE SCALE GENOMIC DNA]</scope>
    <source>
        <strain evidence="1 2">Ou3-Ou53</strain>
    </source>
</reference>
<dbReference type="Proteomes" id="UP000740883">
    <property type="component" value="Unassembled WGS sequence"/>
</dbReference>